<accession>A0AAX4JQM3</accession>
<keyword evidence="3" id="KW-1185">Reference proteome</keyword>
<gene>
    <name evidence="2" type="ORF">L201_002619</name>
</gene>
<feature type="compositionally biased region" description="Polar residues" evidence="1">
    <location>
        <begin position="245"/>
        <end position="254"/>
    </location>
</feature>
<feature type="compositionally biased region" description="Polar residues" evidence="1">
    <location>
        <begin position="1225"/>
        <end position="1247"/>
    </location>
</feature>
<feature type="compositionally biased region" description="Polar residues" evidence="1">
    <location>
        <begin position="676"/>
        <end position="709"/>
    </location>
</feature>
<feature type="compositionally biased region" description="Polar residues" evidence="1">
    <location>
        <begin position="1136"/>
        <end position="1152"/>
    </location>
</feature>
<feature type="compositionally biased region" description="Basic residues" evidence="1">
    <location>
        <begin position="99"/>
        <end position="118"/>
    </location>
</feature>
<feature type="compositionally biased region" description="Basic and acidic residues" evidence="1">
    <location>
        <begin position="235"/>
        <end position="244"/>
    </location>
</feature>
<feature type="region of interest" description="Disordered" evidence="1">
    <location>
        <begin position="819"/>
        <end position="850"/>
    </location>
</feature>
<feature type="compositionally biased region" description="Low complexity" evidence="1">
    <location>
        <begin position="67"/>
        <end position="78"/>
    </location>
</feature>
<evidence type="ECO:0000313" key="3">
    <source>
        <dbReference type="Proteomes" id="UP001355207"/>
    </source>
</evidence>
<feature type="compositionally biased region" description="Polar residues" evidence="1">
    <location>
        <begin position="1163"/>
        <end position="1206"/>
    </location>
</feature>
<dbReference type="EMBL" id="CP144100">
    <property type="protein sequence ID" value="WWC87727.1"/>
    <property type="molecule type" value="Genomic_DNA"/>
</dbReference>
<feature type="compositionally biased region" description="Basic and acidic residues" evidence="1">
    <location>
        <begin position="718"/>
        <end position="735"/>
    </location>
</feature>
<feature type="compositionally biased region" description="Low complexity" evidence="1">
    <location>
        <begin position="44"/>
        <end position="54"/>
    </location>
</feature>
<evidence type="ECO:0000313" key="2">
    <source>
        <dbReference type="EMBL" id="WWC87727.1"/>
    </source>
</evidence>
<feature type="compositionally biased region" description="Polar residues" evidence="1">
    <location>
        <begin position="289"/>
        <end position="318"/>
    </location>
</feature>
<proteinExistence type="predicted"/>
<organism evidence="2 3">
    <name type="scientific">Kwoniella dendrophila CBS 6074</name>
    <dbReference type="NCBI Taxonomy" id="1295534"/>
    <lineage>
        <taxon>Eukaryota</taxon>
        <taxon>Fungi</taxon>
        <taxon>Dikarya</taxon>
        <taxon>Basidiomycota</taxon>
        <taxon>Agaricomycotina</taxon>
        <taxon>Tremellomycetes</taxon>
        <taxon>Tremellales</taxon>
        <taxon>Cryptococcaceae</taxon>
        <taxon>Kwoniella</taxon>
    </lineage>
</organism>
<feature type="compositionally biased region" description="Low complexity" evidence="1">
    <location>
        <begin position="483"/>
        <end position="506"/>
    </location>
</feature>
<feature type="compositionally biased region" description="Low complexity" evidence="1">
    <location>
        <begin position="143"/>
        <end position="159"/>
    </location>
</feature>
<feature type="compositionally biased region" description="Polar residues" evidence="1">
    <location>
        <begin position="560"/>
        <end position="571"/>
    </location>
</feature>
<feature type="compositionally biased region" description="Polar residues" evidence="1">
    <location>
        <begin position="638"/>
        <end position="649"/>
    </location>
</feature>
<feature type="compositionally biased region" description="Low complexity" evidence="1">
    <location>
        <begin position="85"/>
        <end position="98"/>
    </location>
</feature>
<feature type="compositionally biased region" description="Polar residues" evidence="1">
    <location>
        <begin position="507"/>
        <end position="528"/>
    </location>
</feature>
<feature type="compositionally biased region" description="Low complexity" evidence="1">
    <location>
        <begin position="538"/>
        <end position="559"/>
    </location>
</feature>
<dbReference type="RefSeq" id="XP_066074490.1">
    <property type="nucleotide sequence ID" value="XM_066218393.1"/>
</dbReference>
<feature type="compositionally biased region" description="Polar residues" evidence="1">
    <location>
        <begin position="407"/>
        <end position="426"/>
    </location>
</feature>
<reference evidence="2 3" key="1">
    <citation type="submission" date="2024-01" db="EMBL/GenBank/DDBJ databases">
        <title>Comparative genomics of Cryptococcus and Kwoniella reveals pathogenesis evolution and contrasting modes of karyotype evolution via chromosome fusion or intercentromeric recombination.</title>
        <authorList>
            <person name="Coelho M.A."/>
            <person name="David-Palma M."/>
            <person name="Shea T."/>
            <person name="Bowers K."/>
            <person name="McGinley-Smith S."/>
            <person name="Mohammad A.W."/>
            <person name="Gnirke A."/>
            <person name="Yurkov A.M."/>
            <person name="Nowrousian M."/>
            <person name="Sun S."/>
            <person name="Cuomo C.A."/>
            <person name="Heitman J."/>
        </authorList>
    </citation>
    <scope>NUCLEOTIDE SEQUENCE [LARGE SCALE GENOMIC DNA]</scope>
    <source>
        <strain evidence="2 3">CBS 6074</strain>
    </source>
</reference>
<feature type="compositionally biased region" description="Polar residues" evidence="1">
    <location>
        <begin position="581"/>
        <end position="590"/>
    </location>
</feature>
<feature type="region of interest" description="Disordered" evidence="1">
    <location>
        <begin position="1056"/>
        <end position="1077"/>
    </location>
</feature>
<feature type="compositionally biased region" description="Polar residues" evidence="1">
    <location>
        <begin position="332"/>
        <end position="353"/>
    </location>
</feature>
<dbReference type="GeneID" id="91093291"/>
<name>A0AAX4JQM3_9TREE</name>
<feature type="compositionally biased region" description="Low complexity" evidence="1">
    <location>
        <begin position="1"/>
        <end position="25"/>
    </location>
</feature>
<sequence>MSMSAVSVPAPSPSRKSSSGLIRSPAGNQLSSAADAGHSKIPVSTSNLISSSSSRQQMQGDYMARTSSAISSSSSSSIQLPYTTSNNNLSYSPNNNHNSPHHHHHQNNHRQHPGIGKRRSTDASSGGGLDYYWSSLAGAGASSSSSSLGISSSPSSSTSPRLTYDNNFLNQNQNSNSNQFGVSPSTINSFERDSRNVGDLRNEEYLGIDSNNFLGSSFEPSSFGSFINNQNSSTDKNRNIREAKSTGNLRNSSNYERDSASFGKQSIDDHNHNMTDEKTPRQPDYPSPTVEQRNPLSLSTTKALNISYPTNSNNNLEAMTNKKEGLSPGGWSENSNYSNNDDISRPESASSSFLAAPRPWSSVNNDSGSGSGGSGDESSESNYSPIGLKLPGKFDFENEMNQIAKKISSSTDIHGSNLDQPQQVHSDPNEWDSRSSMQSTATYRPTKLGVNNNNDDDVQYRTPLATINQHDRPDIQPPKLSLNQSFNSQPQSRNSSPSGSGGISTPKRSPNSRVTGGSVSSGHYTPTSGRLGLGFDISQFTTATATASGSSSPARSFSSNGYDHQSNSAHNSAPAIKSDFTELNNQQYLDQSPEGITKPKPNKRSTLPATTSTSSGAIVEAMLSSTKENLLSPDKYTNRSGAVTPSSDGNGERRGSIPSPNRSPEPPPRSALRQLPNATNIESQLSNASSRRTSSPQSITQNLPTITHTPNSPLPSPDRPDRPRISIQNENKDENDLMTSTMVNLDKPQPKRPDRSPDRQYSPVFPSSATINDLTDMLGGAIDAIGLIDSRETPPPTIGEPSKKEKPINKLTLRLQPAAEVTNSVDSESDRGPMTPNSLPQRGTSLPGTNTNISAIPLSTTSSQNPSQTHITNQHVRRTTQPELRSKASSIFSFGSKEQIQLQSPTLSITVRPWPSAMLYSNIKSLKHSGDRAKGYAKAINELSRSESGLKEWCIASASQISRGGPTKVSALSSLGVRANSVPSAIPLPYQLSPYDQTAPHQRNVSAGSEFPMRADSYTAREISQRIIDPEDQPTSLPSNLPYPQLQTQIQHQGYLGSNIPINSNGSGGGLKPSQSMQSVASFASSTKKGFFSGIGKKSKKESLSLGPPQIQLSSNNSSSSSVNKKDVRGLPISGPRSSSPQKASISGQPPTISGPLGPRGPRSSTNANGSFTPPPMSTTNISRSSIDLASTGGRSSLDTGLSTMATPPKNGPSSGLRGSLDGHTLSQSNTIPPPKSSLSNNVTIGTPTKEEDIRQMSDILPHVEKSVLRKYLARYGETMAAIGAYLEDEKDATVLR</sequence>
<protein>
    <submittedName>
        <fullName evidence="2">Uncharacterized protein</fullName>
    </submittedName>
</protein>
<feature type="region of interest" description="Disordered" evidence="1">
    <location>
        <begin position="143"/>
        <end position="189"/>
    </location>
</feature>
<feature type="compositionally biased region" description="Low complexity" evidence="1">
    <location>
        <begin position="166"/>
        <end position="180"/>
    </location>
</feature>
<dbReference type="Proteomes" id="UP001355207">
    <property type="component" value="Chromosome 3"/>
</dbReference>
<feature type="compositionally biased region" description="Polar residues" evidence="1">
    <location>
        <begin position="604"/>
        <end position="614"/>
    </location>
</feature>
<evidence type="ECO:0000256" key="1">
    <source>
        <dbReference type="SAM" id="MobiDB-lite"/>
    </source>
</evidence>
<feature type="compositionally biased region" description="Basic and acidic residues" evidence="1">
    <location>
        <begin position="748"/>
        <end position="758"/>
    </location>
</feature>
<feature type="compositionally biased region" description="Basic and acidic residues" evidence="1">
    <location>
        <begin position="266"/>
        <end position="281"/>
    </location>
</feature>
<feature type="compositionally biased region" description="Polar residues" evidence="1">
    <location>
        <begin position="434"/>
        <end position="453"/>
    </location>
</feature>
<feature type="compositionally biased region" description="Polar residues" evidence="1">
    <location>
        <begin position="835"/>
        <end position="850"/>
    </location>
</feature>
<feature type="region of interest" description="Disordered" evidence="1">
    <location>
        <begin position="629"/>
        <end position="766"/>
    </location>
</feature>
<feature type="region of interest" description="Disordered" evidence="1">
    <location>
        <begin position="1"/>
        <end position="123"/>
    </location>
</feature>
<feature type="region of interest" description="Disordered" evidence="1">
    <location>
        <begin position="225"/>
        <end position="614"/>
    </location>
</feature>
<feature type="region of interest" description="Disordered" evidence="1">
    <location>
        <begin position="1099"/>
        <end position="1257"/>
    </location>
</feature>